<gene>
    <name evidence="1" type="ORF">ACFQJ9_18875</name>
</gene>
<sequence length="223" mass="23998">MSDVHSGSSAQTESLEHTVGDVSNVLLLSSEETSSRGCSDLLTGTETDVDHLLGVVYGDPEDLFDHLRSTVGRVPAETTVLAVHDGDEDTDADAAEYTSESFADAVSPTVETIHPDETGSLPTTVRDRLDTLAGDDRVALCFDSVTHLVDDFGLNRSFRFLNTLTSQLSTTDVTGHFHLDPDAHDEQTLSALTTTFDAVVRSAGTGGDEWELVWKRLPDDESA</sequence>
<dbReference type="RefSeq" id="WP_279528186.1">
    <property type="nucleotide sequence ID" value="NZ_CP122312.1"/>
</dbReference>
<comment type="caution">
    <text evidence="1">The sequence shown here is derived from an EMBL/GenBank/DDBJ whole genome shotgun (WGS) entry which is preliminary data.</text>
</comment>
<dbReference type="Proteomes" id="UP001596447">
    <property type="component" value="Unassembled WGS sequence"/>
</dbReference>
<reference evidence="1 2" key="1">
    <citation type="journal article" date="2019" name="Int. J. Syst. Evol. Microbiol.">
        <title>The Global Catalogue of Microorganisms (GCM) 10K type strain sequencing project: providing services to taxonomists for standard genome sequencing and annotation.</title>
        <authorList>
            <consortium name="The Broad Institute Genomics Platform"/>
            <consortium name="The Broad Institute Genome Sequencing Center for Infectious Disease"/>
            <person name="Wu L."/>
            <person name="Ma J."/>
        </authorList>
    </citation>
    <scope>NUCLEOTIDE SEQUENCE [LARGE SCALE GENOMIC DNA]</scope>
    <source>
        <strain evidence="1 2">XZGYJ-43</strain>
    </source>
</reference>
<dbReference type="Pfam" id="PF24336">
    <property type="entry name" value="DUF7504"/>
    <property type="match status" value="1"/>
</dbReference>
<keyword evidence="2" id="KW-1185">Reference proteome</keyword>
<organism evidence="1 2">
    <name type="scientific">Halospeciosus flavus</name>
    <dbReference type="NCBI Taxonomy" id="3032283"/>
    <lineage>
        <taxon>Archaea</taxon>
        <taxon>Methanobacteriati</taxon>
        <taxon>Methanobacteriota</taxon>
        <taxon>Stenosarchaea group</taxon>
        <taxon>Halobacteria</taxon>
        <taxon>Halobacteriales</taxon>
        <taxon>Halobacteriaceae</taxon>
        <taxon>Halospeciosus</taxon>
    </lineage>
</organism>
<dbReference type="AlphaFoldDB" id="A0ABD5Z8E2"/>
<protein>
    <recommendedName>
        <fullName evidence="3">RecA-superfamily ATPase, KaiC/GvpD/RAD55 family</fullName>
    </recommendedName>
</protein>
<dbReference type="EMBL" id="JBHTAR010000011">
    <property type="protein sequence ID" value="MFC7201441.1"/>
    <property type="molecule type" value="Genomic_DNA"/>
</dbReference>
<name>A0ABD5Z8E2_9EURY</name>
<evidence type="ECO:0008006" key="3">
    <source>
        <dbReference type="Google" id="ProtNLM"/>
    </source>
</evidence>
<evidence type="ECO:0000313" key="1">
    <source>
        <dbReference type="EMBL" id="MFC7201441.1"/>
    </source>
</evidence>
<dbReference type="InterPro" id="IPR055927">
    <property type="entry name" value="DUF7504"/>
</dbReference>
<evidence type="ECO:0000313" key="2">
    <source>
        <dbReference type="Proteomes" id="UP001596447"/>
    </source>
</evidence>
<proteinExistence type="predicted"/>
<accession>A0ABD5Z8E2</accession>